<feature type="region of interest" description="Disordered" evidence="1">
    <location>
        <begin position="63"/>
        <end position="103"/>
    </location>
</feature>
<feature type="region of interest" description="Disordered" evidence="1">
    <location>
        <begin position="1"/>
        <end position="43"/>
    </location>
</feature>
<dbReference type="KEGG" id="cput:CONPUDRAFT_157914"/>
<organism evidence="2 3">
    <name type="scientific">Coniophora puteana (strain RWD-64-598)</name>
    <name type="common">Brown rot fungus</name>
    <dbReference type="NCBI Taxonomy" id="741705"/>
    <lineage>
        <taxon>Eukaryota</taxon>
        <taxon>Fungi</taxon>
        <taxon>Dikarya</taxon>
        <taxon>Basidiomycota</taxon>
        <taxon>Agaricomycotina</taxon>
        <taxon>Agaricomycetes</taxon>
        <taxon>Agaricomycetidae</taxon>
        <taxon>Boletales</taxon>
        <taxon>Coniophorineae</taxon>
        <taxon>Coniophoraceae</taxon>
        <taxon>Coniophora</taxon>
    </lineage>
</organism>
<evidence type="ECO:0000256" key="1">
    <source>
        <dbReference type="SAM" id="MobiDB-lite"/>
    </source>
</evidence>
<proteinExistence type="predicted"/>
<name>A0A5M3MCG9_CONPW</name>
<dbReference type="EMBL" id="JH711585">
    <property type="protein sequence ID" value="EIW76743.1"/>
    <property type="molecule type" value="Genomic_DNA"/>
</dbReference>
<dbReference type="AlphaFoldDB" id="A0A5M3MCG9"/>
<accession>A0A5M3MCG9</accession>
<dbReference type="GeneID" id="19203833"/>
<feature type="compositionally biased region" description="Acidic residues" evidence="1">
    <location>
        <begin position="85"/>
        <end position="98"/>
    </location>
</feature>
<sequence length="133" mass="14262">MQPQYNATATRYGLGSAPSKKTMLAKTSDTGTSASAVAGPSGSMTYCLPCEPPKECEYIKLNSDDEEWVPKDALVPDTGDKDTDGETDQEEEDKEQPEEANTIDQAQLDAAEAAEVDAQLEALTRLTDALARC</sequence>
<protein>
    <submittedName>
        <fullName evidence="2">Uncharacterized protein</fullName>
    </submittedName>
</protein>
<evidence type="ECO:0000313" key="2">
    <source>
        <dbReference type="EMBL" id="EIW76743.1"/>
    </source>
</evidence>
<reference evidence="3" key="1">
    <citation type="journal article" date="2012" name="Science">
        <title>The Paleozoic origin of enzymatic lignin decomposition reconstructed from 31 fungal genomes.</title>
        <authorList>
            <person name="Floudas D."/>
            <person name="Binder M."/>
            <person name="Riley R."/>
            <person name="Barry K."/>
            <person name="Blanchette R.A."/>
            <person name="Henrissat B."/>
            <person name="Martinez A.T."/>
            <person name="Otillar R."/>
            <person name="Spatafora J.W."/>
            <person name="Yadav J.S."/>
            <person name="Aerts A."/>
            <person name="Benoit I."/>
            <person name="Boyd A."/>
            <person name="Carlson A."/>
            <person name="Copeland A."/>
            <person name="Coutinho P.M."/>
            <person name="de Vries R.P."/>
            <person name="Ferreira P."/>
            <person name="Findley K."/>
            <person name="Foster B."/>
            <person name="Gaskell J."/>
            <person name="Glotzer D."/>
            <person name="Gorecki P."/>
            <person name="Heitman J."/>
            <person name="Hesse C."/>
            <person name="Hori C."/>
            <person name="Igarashi K."/>
            <person name="Jurgens J.A."/>
            <person name="Kallen N."/>
            <person name="Kersten P."/>
            <person name="Kohler A."/>
            <person name="Kuees U."/>
            <person name="Kumar T.K.A."/>
            <person name="Kuo A."/>
            <person name="LaButti K."/>
            <person name="Larrondo L.F."/>
            <person name="Lindquist E."/>
            <person name="Ling A."/>
            <person name="Lombard V."/>
            <person name="Lucas S."/>
            <person name="Lundell T."/>
            <person name="Martin R."/>
            <person name="McLaughlin D.J."/>
            <person name="Morgenstern I."/>
            <person name="Morin E."/>
            <person name="Murat C."/>
            <person name="Nagy L.G."/>
            <person name="Nolan M."/>
            <person name="Ohm R.A."/>
            <person name="Patyshakuliyeva A."/>
            <person name="Rokas A."/>
            <person name="Ruiz-Duenas F.J."/>
            <person name="Sabat G."/>
            <person name="Salamov A."/>
            <person name="Samejima M."/>
            <person name="Schmutz J."/>
            <person name="Slot J.C."/>
            <person name="St John F."/>
            <person name="Stenlid J."/>
            <person name="Sun H."/>
            <person name="Sun S."/>
            <person name="Syed K."/>
            <person name="Tsang A."/>
            <person name="Wiebenga A."/>
            <person name="Young D."/>
            <person name="Pisabarro A."/>
            <person name="Eastwood D.C."/>
            <person name="Martin F."/>
            <person name="Cullen D."/>
            <person name="Grigoriev I.V."/>
            <person name="Hibbett D.S."/>
        </authorList>
    </citation>
    <scope>NUCLEOTIDE SEQUENCE [LARGE SCALE GENOMIC DNA]</scope>
    <source>
        <strain evidence="3">RWD-64-598 SS2</strain>
    </source>
</reference>
<feature type="compositionally biased region" description="Polar residues" evidence="1">
    <location>
        <begin position="25"/>
        <end position="35"/>
    </location>
</feature>
<gene>
    <name evidence="2" type="ORF">CONPUDRAFT_157914</name>
</gene>
<keyword evidence="3" id="KW-1185">Reference proteome</keyword>
<dbReference type="RefSeq" id="XP_007773106.1">
    <property type="nucleotide sequence ID" value="XM_007774916.1"/>
</dbReference>
<evidence type="ECO:0000313" key="3">
    <source>
        <dbReference type="Proteomes" id="UP000053558"/>
    </source>
</evidence>
<comment type="caution">
    <text evidence="2">The sequence shown here is derived from an EMBL/GenBank/DDBJ whole genome shotgun (WGS) entry which is preliminary data.</text>
</comment>
<dbReference type="Proteomes" id="UP000053558">
    <property type="component" value="Unassembled WGS sequence"/>
</dbReference>